<organism evidence="1 2">
    <name type="scientific">Anopheles atroparvus</name>
    <name type="common">European mosquito</name>
    <dbReference type="NCBI Taxonomy" id="41427"/>
    <lineage>
        <taxon>Eukaryota</taxon>
        <taxon>Metazoa</taxon>
        <taxon>Ecdysozoa</taxon>
        <taxon>Arthropoda</taxon>
        <taxon>Hexapoda</taxon>
        <taxon>Insecta</taxon>
        <taxon>Pterygota</taxon>
        <taxon>Neoptera</taxon>
        <taxon>Endopterygota</taxon>
        <taxon>Diptera</taxon>
        <taxon>Nematocera</taxon>
        <taxon>Culicoidea</taxon>
        <taxon>Culicidae</taxon>
        <taxon>Anophelinae</taxon>
        <taxon>Anopheles</taxon>
    </lineage>
</organism>
<sequence>MITNRKMTLPMVRYQHKIERDDENYNVSTGRKKALKVIKNVRRSTLLIHRHQDNIKRLHDSLFEVAIKYASTGHVLFFTIKKVERVSDSALSQFSDSFKNIVFFYIQSIDKLLEKLIDLQRWENCLPQMIIIESLDDMTNAEGVCQVSQHTSLMACLADTVKVISSKLESNCKCIVTMNDVTYNEIPFEMFARESCVLNEATLSGFTEIMSVLAEMT</sequence>
<name>A0AAG5DSE5_ANOAO</name>
<proteinExistence type="predicted"/>
<dbReference type="EnsemblMetazoa" id="ENSAATROPT015271">
    <property type="protein sequence ID" value="ENSAATROPP013714"/>
    <property type="gene ID" value="ENSAATROPG012434"/>
</dbReference>
<protein>
    <submittedName>
        <fullName evidence="1">Uncharacterized protein</fullName>
    </submittedName>
</protein>
<accession>A0AAG5DSE5</accession>
<dbReference type="Proteomes" id="UP000075880">
    <property type="component" value="Unassembled WGS sequence"/>
</dbReference>
<evidence type="ECO:0000313" key="2">
    <source>
        <dbReference type="Proteomes" id="UP000075880"/>
    </source>
</evidence>
<reference evidence="1" key="1">
    <citation type="submission" date="2024-04" db="UniProtKB">
        <authorList>
            <consortium name="EnsemblMetazoa"/>
        </authorList>
    </citation>
    <scope>IDENTIFICATION</scope>
    <source>
        <strain evidence="1">EBRO</strain>
    </source>
</reference>
<evidence type="ECO:0000313" key="1">
    <source>
        <dbReference type="EnsemblMetazoa" id="ENSAATROPP013714"/>
    </source>
</evidence>
<dbReference type="AlphaFoldDB" id="A0AAG5DSE5"/>
<keyword evidence="2" id="KW-1185">Reference proteome</keyword>